<dbReference type="AlphaFoldDB" id="A0AAN8FN81"/>
<gene>
    <name evidence="1" type="ORF">GCK32_000075</name>
</gene>
<dbReference type="Proteomes" id="UP001331761">
    <property type="component" value="Unassembled WGS sequence"/>
</dbReference>
<accession>A0AAN8FN81</accession>
<organism evidence="1 2">
    <name type="scientific">Trichostrongylus colubriformis</name>
    <name type="common">Black scour worm</name>
    <dbReference type="NCBI Taxonomy" id="6319"/>
    <lineage>
        <taxon>Eukaryota</taxon>
        <taxon>Metazoa</taxon>
        <taxon>Ecdysozoa</taxon>
        <taxon>Nematoda</taxon>
        <taxon>Chromadorea</taxon>
        <taxon>Rhabditida</taxon>
        <taxon>Rhabditina</taxon>
        <taxon>Rhabditomorpha</taxon>
        <taxon>Strongyloidea</taxon>
        <taxon>Trichostrongylidae</taxon>
        <taxon>Trichostrongylus</taxon>
    </lineage>
</organism>
<evidence type="ECO:0000313" key="1">
    <source>
        <dbReference type="EMBL" id="KAK5979974.1"/>
    </source>
</evidence>
<evidence type="ECO:0000313" key="2">
    <source>
        <dbReference type="Proteomes" id="UP001331761"/>
    </source>
</evidence>
<protein>
    <submittedName>
        <fullName evidence="1">Uncharacterized protein</fullName>
    </submittedName>
</protein>
<dbReference type="EMBL" id="WIXE01007861">
    <property type="protein sequence ID" value="KAK5979974.1"/>
    <property type="molecule type" value="Genomic_DNA"/>
</dbReference>
<keyword evidence="2" id="KW-1185">Reference proteome</keyword>
<name>A0AAN8FN81_TRICO</name>
<proteinExistence type="predicted"/>
<reference evidence="1 2" key="1">
    <citation type="submission" date="2019-10" db="EMBL/GenBank/DDBJ databases">
        <title>Assembly and Annotation for the nematode Trichostrongylus colubriformis.</title>
        <authorList>
            <person name="Martin J."/>
        </authorList>
    </citation>
    <scope>NUCLEOTIDE SEQUENCE [LARGE SCALE GENOMIC DNA]</scope>
    <source>
        <strain evidence="1">G859</strain>
        <tissue evidence="1">Whole worm</tissue>
    </source>
</reference>
<sequence length="74" mass="8474">MMEHRLSGSMLQLEKGLMLSVRNMVVRSFHLISSDALMVKKGFISVQSIQLRDEKIAKMNLVKEMMPHTKSLLT</sequence>
<comment type="caution">
    <text evidence="1">The sequence shown here is derived from an EMBL/GenBank/DDBJ whole genome shotgun (WGS) entry which is preliminary data.</text>
</comment>